<keyword evidence="1 4" id="KW-0378">Hydrolase</keyword>
<keyword evidence="2" id="KW-1133">Transmembrane helix</keyword>
<protein>
    <submittedName>
        <fullName evidence="4">Alpha/beta hydrolase</fullName>
    </submittedName>
</protein>
<evidence type="ECO:0000313" key="5">
    <source>
        <dbReference type="Proteomes" id="UP001143362"/>
    </source>
</evidence>
<keyword evidence="2" id="KW-0812">Transmembrane</keyword>
<gene>
    <name evidence="4" type="ORF">EYC98_07960</name>
</gene>
<evidence type="ECO:0000256" key="1">
    <source>
        <dbReference type="ARBA" id="ARBA00022801"/>
    </source>
</evidence>
<accession>A0ABT3TET4</accession>
<dbReference type="InterPro" id="IPR049492">
    <property type="entry name" value="BD-FAE-like_dom"/>
</dbReference>
<dbReference type="PANTHER" id="PTHR48081:SF6">
    <property type="entry name" value="PEPTIDASE S9 PROLYL OLIGOPEPTIDASE CATALYTIC DOMAIN-CONTAINING PROTEIN"/>
    <property type="match status" value="1"/>
</dbReference>
<evidence type="ECO:0000313" key="4">
    <source>
        <dbReference type="EMBL" id="MCX2980811.1"/>
    </source>
</evidence>
<dbReference type="PANTHER" id="PTHR48081">
    <property type="entry name" value="AB HYDROLASE SUPERFAMILY PROTEIN C4A8.06C"/>
    <property type="match status" value="1"/>
</dbReference>
<feature type="transmembrane region" description="Helical" evidence="2">
    <location>
        <begin position="21"/>
        <end position="41"/>
    </location>
</feature>
<evidence type="ECO:0000259" key="3">
    <source>
        <dbReference type="Pfam" id="PF20434"/>
    </source>
</evidence>
<organism evidence="4 5">
    <name type="scientific">Candidatus Litorirhabdus singularis</name>
    <dbReference type="NCBI Taxonomy" id="2518993"/>
    <lineage>
        <taxon>Bacteria</taxon>
        <taxon>Pseudomonadati</taxon>
        <taxon>Pseudomonadota</taxon>
        <taxon>Gammaproteobacteria</taxon>
        <taxon>Cellvibrionales</taxon>
        <taxon>Halieaceae</taxon>
        <taxon>Candidatus Litorirhabdus</taxon>
    </lineage>
</organism>
<name>A0ABT3TET4_9GAMM</name>
<dbReference type="InterPro" id="IPR029058">
    <property type="entry name" value="AB_hydrolase_fold"/>
</dbReference>
<comment type="caution">
    <text evidence="4">The sequence shown here is derived from an EMBL/GenBank/DDBJ whole genome shotgun (WGS) entry which is preliminary data.</text>
</comment>
<dbReference type="EMBL" id="SHNN01000001">
    <property type="protein sequence ID" value="MCX2980811.1"/>
    <property type="molecule type" value="Genomic_DNA"/>
</dbReference>
<dbReference type="SUPFAM" id="SSF53474">
    <property type="entry name" value="alpha/beta-Hydrolases"/>
    <property type="match status" value="1"/>
</dbReference>
<reference evidence="4" key="1">
    <citation type="submission" date="2019-02" db="EMBL/GenBank/DDBJ databases">
        <authorList>
            <person name="Li S.-H."/>
        </authorList>
    </citation>
    <scope>NUCLEOTIDE SEQUENCE</scope>
    <source>
        <strain evidence="4">IMCC14734</strain>
    </source>
</reference>
<keyword evidence="2" id="KW-0472">Membrane</keyword>
<dbReference type="InterPro" id="IPR050300">
    <property type="entry name" value="GDXG_lipolytic_enzyme"/>
</dbReference>
<feature type="domain" description="BD-FAE-like" evidence="3">
    <location>
        <begin position="95"/>
        <end position="285"/>
    </location>
</feature>
<dbReference type="GO" id="GO:0016787">
    <property type="term" value="F:hydrolase activity"/>
    <property type="evidence" value="ECO:0007669"/>
    <property type="project" value="UniProtKB-KW"/>
</dbReference>
<sequence length="333" mass="37405">MRTASTGLINRRSTNMRLLKYFSLSILILLVVFAAIAWRFVSGHFPDRDEQYRARMEYLPMPPSASEDYADAAWRWPLSTFYNPFLEQGPYLLTYPVAREKPVAAVLILPGGGYFFRSEKYEGIEIADWLNAQGIAGFVLNYRLKLHPAPLDDTQLAMRYLREHAQRYNIDPQRIGIMGFSAGGHLAAAASTLYQQGQPASLQPLLRHSTRPDFSVLAYAVTSLTDSAHAGIRGNLLGENPDPELINLLSAERHVTSDTPPAFVWTAKTDSIVPFQNSVIYSQALEAAGVPVETHIYPEGRHGSALAEKEEYARTWPAQWLSWLKKMDIHPID</sequence>
<keyword evidence="5" id="KW-1185">Reference proteome</keyword>
<dbReference type="Proteomes" id="UP001143362">
    <property type="component" value="Unassembled WGS sequence"/>
</dbReference>
<dbReference type="Gene3D" id="3.40.50.1820">
    <property type="entry name" value="alpha/beta hydrolase"/>
    <property type="match status" value="1"/>
</dbReference>
<dbReference type="Pfam" id="PF20434">
    <property type="entry name" value="BD-FAE"/>
    <property type="match status" value="1"/>
</dbReference>
<proteinExistence type="predicted"/>
<evidence type="ECO:0000256" key="2">
    <source>
        <dbReference type="SAM" id="Phobius"/>
    </source>
</evidence>